<dbReference type="SUPFAM" id="SSF52402">
    <property type="entry name" value="Adenine nucleotide alpha hydrolases-like"/>
    <property type="match status" value="1"/>
</dbReference>
<dbReference type="GO" id="GO:0009055">
    <property type="term" value="F:electron transfer activity"/>
    <property type="evidence" value="ECO:0007669"/>
    <property type="project" value="InterPro"/>
</dbReference>
<protein>
    <submittedName>
        <fullName evidence="3">Caffeyl-CoA reductase-Etf complex subunit CarE</fullName>
        <ecNumber evidence="3">1.3.1.108</ecNumber>
    </submittedName>
</protein>
<dbReference type="PIRSF" id="PIRSF000089">
    <property type="entry name" value="Electra_flavoP_a"/>
    <property type="match status" value="1"/>
</dbReference>
<dbReference type="Pfam" id="PF00766">
    <property type="entry name" value="ETF_alpha"/>
    <property type="match status" value="1"/>
</dbReference>
<dbReference type="AlphaFoldDB" id="A0A644V7J2"/>
<dbReference type="EMBL" id="VSSQ01000227">
    <property type="protein sequence ID" value="MPL86763.1"/>
    <property type="molecule type" value="Genomic_DNA"/>
</dbReference>
<dbReference type="InterPro" id="IPR014729">
    <property type="entry name" value="Rossmann-like_a/b/a_fold"/>
</dbReference>
<comment type="similarity">
    <text evidence="1">Belongs to the ETF alpha-subunit/FixB family.</text>
</comment>
<dbReference type="InterPro" id="IPR029035">
    <property type="entry name" value="DHS-like_NAD/FAD-binding_dom"/>
</dbReference>
<keyword evidence="3" id="KW-0560">Oxidoreductase</keyword>
<evidence type="ECO:0000256" key="1">
    <source>
        <dbReference type="ARBA" id="ARBA00005817"/>
    </source>
</evidence>
<dbReference type="PANTHER" id="PTHR43153">
    <property type="entry name" value="ELECTRON TRANSFER FLAVOPROTEIN ALPHA"/>
    <property type="match status" value="1"/>
</dbReference>
<dbReference type="PROSITE" id="PS51379">
    <property type="entry name" value="4FE4S_FER_2"/>
    <property type="match status" value="2"/>
</dbReference>
<dbReference type="Pfam" id="PF13237">
    <property type="entry name" value="Fer4_10"/>
    <property type="match status" value="1"/>
</dbReference>
<dbReference type="GO" id="GO:0033539">
    <property type="term" value="P:fatty acid beta-oxidation using acyl-CoA dehydrogenase"/>
    <property type="evidence" value="ECO:0007669"/>
    <property type="project" value="TreeGrafter"/>
</dbReference>
<dbReference type="PROSITE" id="PS00198">
    <property type="entry name" value="4FE4S_FER_1"/>
    <property type="match status" value="2"/>
</dbReference>
<feature type="domain" description="4Fe-4S ferredoxin-type" evidence="2">
    <location>
        <begin position="1"/>
        <end position="30"/>
    </location>
</feature>
<dbReference type="Gene3D" id="3.30.70.20">
    <property type="match status" value="1"/>
</dbReference>
<comment type="caution">
    <text evidence="3">The sequence shown here is derived from an EMBL/GenBank/DDBJ whole genome shotgun (WGS) entry which is preliminary data.</text>
</comment>
<dbReference type="Gene3D" id="3.40.50.620">
    <property type="entry name" value="HUPs"/>
    <property type="match status" value="1"/>
</dbReference>
<dbReference type="InterPro" id="IPR014731">
    <property type="entry name" value="ETF_asu_C"/>
</dbReference>
<dbReference type="CDD" id="cd01715">
    <property type="entry name" value="ETF_alpha"/>
    <property type="match status" value="1"/>
</dbReference>
<dbReference type="SMART" id="SM00893">
    <property type="entry name" value="ETF"/>
    <property type="match status" value="1"/>
</dbReference>
<dbReference type="InterPro" id="IPR033947">
    <property type="entry name" value="ETF_alpha_N"/>
</dbReference>
<dbReference type="InterPro" id="IPR001308">
    <property type="entry name" value="ETF_a/FixB"/>
</dbReference>
<evidence type="ECO:0000313" key="3">
    <source>
        <dbReference type="EMBL" id="MPL86763.1"/>
    </source>
</evidence>
<dbReference type="InterPro" id="IPR014730">
    <property type="entry name" value="ETF_a/b_N"/>
</dbReference>
<dbReference type="GO" id="GO:0016491">
    <property type="term" value="F:oxidoreductase activity"/>
    <property type="evidence" value="ECO:0007669"/>
    <property type="project" value="UniProtKB-KW"/>
</dbReference>
<organism evidence="3">
    <name type="scientific">bioreactor metagenome</name>
    <dbReference type="NCBI Taxonomy" id="1076179"/>
    <lineage>
        <taxon>unclassified sequences</taxon>
        <taxon>metagenomes</taxon>
        <taxon>ecological metagenomes</taxon>
    </lineage>
</organism>
<dbReference type="EC" id="1.3.1.108" evidence="3"/>
<dbReference type="Pfam" id="PF01012">
    <property type="entry name" value="ETF"/>
    <property type="match status" value="1"/>
</dbReference>
<evidence type="ECO:0000259" key="2">
    <source>
        <dbReference type="PROSITE" id="PS51379"/>
    </source>
</evidence>
<name>A0A644V7J2_9ZZZZ</name>
<sequence>MSVTIDKDNCIGCETCLSICPVGALYMADGKADVKAEDCINCGACISECPVSVISLGDGAASDTDKAGVLGMATGKEKDLWVFVETENGEPLTVVYELLAETAILAKKSGQRCAAVLLTKEADSIPQKLIAAGADVVYVVTGEEYAQYNTDAYTNAFCELIKEYQPSSILVGATADGRDLAPRIAARMNTGLCADCTALDIEGKIVHWTRPALGGNILATILCEERCPQMGTVRPKVFKAAVPDATRTGEVINYEVKNKITVRTQLVSNKPVIDTGAMKIDEAEMICSGGRGMGCQDNFKMLEELAHVLGGAVGGSRAVVDEGWIDHPHQVGQSGKTVTPKIYFAFGISGSVQHLAGMSKSDIIVAINKDENAPIFRVAHYGIVGDALVILPKLIDKIRAIKES</sequence>
<gene>
    <name evidence="3" type="primary">carE_6</name>
    <name evidence="3" type="ORF">SDC9_32750</name>
</gene>
<dbReference type="PANTHER" id="PTHR43153:SF1">
    <property type="entry name" value="ELECTRON TRANSFER FLAVOPROTEIN SUBUNIT ALPHA, MITOCHONDRIAL"/>
    <property type="match status" value="1"/>
</dbReference>
<dbReference type="GO" id="GO:0050660">
    <property type="term" value="F:flavin adenine dinucleotide binding"/>
    <property type="evidence" value="ECO:0007669"/>
    <property type="project" value="InterPro"/>
</dbReference>
<dbReference type="SUPFAM" id="SSF52467">
    <property type="entry name" value="DHS-like NAD/FAD-binding domain"/>
    <property type="match status" value="1"/>
</dbReference>
<dbReference type="InterPro" id="IPR017900">
    <property type="entry name" value="4Fe4S_Fe_S_CS"/>
</dbReference>
<reference evidence="3" key="1">
    <citation type="submission" date="2019-08" db="EMBL/GenBank/DDBJ databases">
        <authorList>
            <person name="Kucharzyk K."/>
            <person name="Murdoch R.W."/>
            <person name="Higgins S."/>
            <person name="Loffler F."/>
        </authorList>
    </citation>
    <scope>NUCLEOTIDE SEQUENCE</scope>
</reference>
<dbReference type="InterPro" id="IPR017896">
    <property type="entry name" value="4Fe4S_Fe-S-bd"/>
</dbReference>
<dbReference type="Gene3D" id="3.40.50.1220">
    <property type="entry name" value="TPP-binding domain"/>
    <property type="match status" value="1"/>
</dbReference>
<dbReference type="SUPFAM" id="SSF54862">
    <property type="entry name" value="4Fe-4S ferredoxins"/>
    <property type="match status" value="1"/>
</dbReference>
<accession>A0A644V7J2</accession>
<proteinExistence type="inferred from homology"/>
<feature type="domain" description="4Fe-4S ferredoxin-type" evidence="2">
    <location>
        <begin position="31"/>
        <end position="59"/>
    </location>
</feature>